<dbReference type="InterPro" id="IPR029016">
    <property type="entry name" value="GAF-like_dom_sf"/>
</dbReference>
<evidence type="ECO:0000313" key="7">
    <source>
        <dbReference type="Proteomes" id="UP000249203"/>
    </source>
</evidence>
<reference evidence="6 8" key="1">
    <citation type="journal article" date="2018" name="Front. Microbiol.">
        <title>Genome-Based Analysis Reveals the Taxonomy and Diversity of the Family Idiomarinaceae.</title>
        <authorList>
            <person name="Liu Y."/>
            <person name="Lai Q."/>
            <person name="Shao Z."/>
        </authorList>
    </citation>
    <scope>NUCLEOTIDE SEQUENCE [LARGE SCALE GENOMIC DNA]</scope>
    <source>
        <strain evidence="6 8">CF12-14</strain>
    </source>
</reference>
<sequence>MQSDGPPQPRTVAAPIPANDAARVQDLNASRLLQVGVLPDLDELIQMCQQVFRVDIAAVSLIDDKFQWFKSQVGLNVKRTPRDVSFCSWALYQGDHVLVPDALEDPRFEANPLVLDSPYIRFYSGIPLYSKRGHVLGTLCVIDSKPREFSADDITMQRYLARQAELLIEKFEIERMAMTDSLTGLYNRRYFEQRAVEQLSLARRTRQPLALAVLDIDNFKEINDTFGHEAGDRILVELAHVMKRVLRGSDVITRAGGEEFHLMLPNTPAAIAQKVADRLRVAVAECQYFVKEKLNLSASVGLAALSPEDPDIQELIRRADAAMYEAKRNGKNRTCVA</sequence>
<dbReference type="Proteomes" id="UP000249203">
    <property type="component" value="Unassembled WGS sequence"/>
</dbReference>
<dbReference type="PANTHER" id="PTHR45138:SF9">
    <property type="entry name" value="DIGUANYLATE CYCLASE DGCM-RELATED"/>
    <property type="match status" value="1"/>
</dbReference>
<dbReference type="FunFam" id="3.30.70.270:FF:000001">
    <property type="entry name" value="Diguanylate cyclase domain protein"/>
    <property type="match status" value="1"/>
</dbReference>
<dbReference type="InterPro" id="IPR000160">
    <property type="entry name" value="GGDEF_dom"/>
</dbReference>
<reference evidence="5 7" key="2">
    <citation type="submission" date="2018-06" db="EMBL/GenBank/DDBJ databases">
        <title>Genomic Encyclopedia of Type Strains, Phase III (KMG-III): the genomes of soil and plant-associated and newly described type strains.</title>
        <authorList>
            <person name="Whitman W."/>
        </authorList>
    </citation>
    <scope>NUCLEOTIDE SEQUENCE [LARGE SCALE GENOMIC DNA]</scope>
    <source>
        <strain evidence="5 7">CGMCC 1.15366</strain>
    </source>
</reference>
<dbReference type="AlphaFoldDB" id="A0A327WLZ4"/>
<keyword evidence="8" id="KW-1185">Reference proteome</keyword>
<dbReference type="InterPro" id="IPR003018">
    <property type="entry name" value="GAF"/>
</dbReference>
<dbReference type="CDD" id="cd01949">
    <property type="entry name" value="GGDEF"/>
    <property type="match status" value="1"/>
</dbReference>
<dbReference type="SMART" id="SM00065">
    <property type="entry name" value="GAF"/>
    <property type="match status" value="1"/>
</dbReference>
<dbReference type="PANTHER" id="PTHR45138">
    <property type="entry name" value="REGULATORY COMPONENTS OF SENSORY TRANSDUCTION SYSTEM"/>
    <property type="match status" value="1"/>
</dbReference>
<evidence type="ECO:0000313" key="8">
    <source>
        <dbReference type="Proteomes" id="UP000287865"/>
    </source>
</evidence>
<dbReference type="EMBL" id="QLMD01000021">
    <property type="protein sequence ID" value="RAJ92959.1"/>
    <property type="molecule type" value="Genomic_DNA"/>
</dbReference>
<dbReference type="Proteomes" id="UP000287865">
    <property type="component" value="Unassembled WGS sequence"/>
</dbReference>
<accession>A0A327WLZ4</accession>
<evidence type="ECO:0000256" key="2">
    <source>
        <dbReference type="ARBA" id="ARBA00012528"/>
    </source>
</evidence>
<dbReference type="EMBL" id="PIPK01000020">
    <property type="protein sequence ID" value="RUO18449.1"/>
    <property type="molecule type" value="Genomic_DNA"/>
</dbReference>
<dbReference type="SUPFAM" id="SSF55781">
    <property type="entry name" value="GAF domain-like"/>
    <property type="match status" value="1"/>
</dbReference>
<dbReference type="EC" id="2.7.7.65" evidence="2"/>
<dbReference type="SMART" id="SM00267">
    <property type="entry name" value="GGDEF"/>
    <property type="match status" value="1"/>
</dbReference>
<dbReference type="PROSITE" id="PS50887">
    <property type="entry name" value="GGDEF"/>
    <property type="match status" value="1"/>
</dbReference>
<dbReference type="InterPro" id="IPR050469">
    <property type="entry name" value="Diguanylate_Cyclase"/>
</dbReference>
<evidence type="ECO:0000313" key="6">
    <source>
        <dbReference type="EMBL" id="RUO18449.1"/>
    </source>
</evidence>
<organism evidence="5 7">
    <name type="scientific">Aliidiomarina maris</name>
    <dbReference type="NCBI Taxonomy" id="531312"/>
    <lineage>
        <taxon>Bacteria</taxon>
        <taxon>Pseudomonadati</taxon>
        <taxon>Pseudomonadota</taxon>
        <taxon>Gammaproteobacteria</taxon>
        <taxon>Alteromonadales</taxon>
        <taxon>Idiomarinaceae</taxon>
        <taxon>Aliidiomarina</taxon>
    </lineage>
</organism>
<comment type="catalytic activity">
    <reaction evidence="3">
        <text>2 GTP = 3',3'-c-di-GMP + 2 diphosphate</text>
        <dbReference type="Rhea" id="RHEA:24898"/>
        <dbReference type="ChEBI" id="CHEBI:33019"/>
        <dbReference type="ChEBI" id="CHEBI:37565"/>
        <dbReference type="ChEBI" id="CHEBI:58805"/>
        <dbReference type="EC" id="2.7.7.65"/>
    </reaction>
</comment>
<dbReference type="Pfam" id="PF00990">
    <property type="entry name" value="GGDEF"/>
    <property type="match status" value="1"/>
</dbReference>
<dbReference type="GO" id="GO:0052621">
    <property type="term" value="F:diguanylate cyclase activity"/>
    <property type="evidence" value="ECO:0007669"/>
    <property type="project" value="UniProtKB-EC"/>
</dbReference>
<dbReference type="OrthoDB" id="9812358at2"/>
<evidence type="ECO:0000256" key="1">
    <source>
        <dbReference type="ARBA" id="ARBA00001946"/>
    </source>
</evidence>
<feature type="domain" description="GGDEF" evidence="4">
    <location>
        <begin position="207"/>
        <end position="337"/>
    </location>
</feature>
<evidence type="ECO:0000313" key="5">
    <source>
        <dbReference type="EMBL" id="RAJ92959.1"/>
    </source>
</evidence>
<dbReference type="NCBIfam" id="TIGR00254">
    <property type="entry name" value="GGDEF"/>
    <property type="match status" value="1"/>
</dbReference>
<comment type="caution">
    <text evidence="5">The sequence shown here is derived from an EMBL/GenBank/DDBJ whole genome shotgun (WGS) entry which is preliminary data.</text>
</comment>
<dbReference type="Pfam" id="PF01590">
    <property type="entry name" value="GAF"/>
    <property type="match status" value="1"/>
</dbReference>
<gene>
    <name evidence="5" type="ORF">B0I24_1213</name>
    <name evidence="6" type="ORF">CWE07_13935</name>
</gene>
<comment type="cofactor">
    <cofactor evidence="1">
        <name>Mg(2+)</name>
        <dbReference type="ChEBI" id="CHEBI:18420"/>
    </cofactor>
</comment>
<protein>
    <recommendedName>
        <fullName evidence="2">diguanylate cyclase</fullName>
        <ecNumber evidence="2">2.7.7.65</ecNumber>
    </recommendedName>
</protein>
<dbReference type="InterPro" id="IPR029787">
    <property type="entry name" value="Nucleotide_cyclase"/>
</dbReference>
<dbReference type="SUPFAM" id="SSF55073">
    <property type="entry name" value="Nucleotide cyclase"/>
    <property type="match status" value="1"/>
</dbReference>
<dbReference type="RefSeq" id="WP_111570528.1">
    <property type="nucleotide sequence ID" value="NZ_PIPK01000020.1"/>
</dbReference>
<dbReference type="Gene3D" id="3.30.70.270">
    <property type="match status" value="1"/>
</dbReference>
<dbReference type="InterPro" id="IPR043128">
    <property type="entry name" value="Rev_trsase/Diguanyl_cyclase"/>
</dbReference>
<proteinExistence type="predicted"/>
<name>A0A327WLZ4_9GAMM</name>
<evidence type="ECO:0000259" key="4">
    <source>
        <dbReference type="PROSITE" id="PS50887"/>
    </source>
</evidence>
<evidence type="ECO:0000256" key="3">
    <source>
        <dbReference type="ARBA" id="ARBA00034247"/>
    </source>
</evidence>
<dbReference type="Gene3D" id="3.30.450.40">
    <property type="match status" value="1"/>
</dbReference>